<comment type="caution">
    <text evidence="1">The sequence shown here is derived from an EMBL/GenBank/DDBJ whole genome shotgun (WGS) entry which is preliminary data.</text>
</comment>
<dbReference type="Proteomes" id="UP000037122">
    <property type="component" value="Unassembled WGS sequence"/>
</dbReference>
<dbReference type="EMBL" id="LGST01000019">
    <property type="protein sequence ID" value="KNE00173.1"/>
    <property type="molecule type" value="Genomic_DNA"/>
</dbReference>
<gene>
    <name evidence="1" type="ORF">QG37_02708</name>
</gene>
<organism evidence="1 2">
    <name type="scientific">Candidozyma auris</name>
    <name type="common">Yeast</name>
    <name type="synonym">Candida auris</name>
    <dbReference type="NCBI Taxonomy" id="498019"/>
    <lineage>
        <taxon>Eukaryota</taxon>
        <taxon>Fungi</taxon>
        <taxon>Dikarya</taxon>
        <taxon>Ascomycota</taxon>
        <taxon>Saccharomycotina</taxon>
        <taxon>Pichiomycetes</taxon>
        <taxon>Metschnikowiaceae</taxon>
        <taxon>Candidozyma</taxon>
    </lineage>
</organism>
<proteinExistence type="predicted"/>
<accession>A0A0L0P183</accession>
<protein>
    <submittedName>
        <fullName evidence="1">Uncharacterized protein</fullName>
    </submittedName>
</protein>
<name>A0A0L0P183_CANAR</name>
<evidence type="ECO:0000313" key="1">
    <source>
        <dbReference type="EMBL" id="KNE00173.1"/>
    </source>
</evidence>
<evidence type="ECO:0000313" key="2">
    <source>
        <dbReference type="Proteomes" id="UP000037122"/>
    </source>
</evidence>
<reference evidence="2" key="1">
    <citation type="journal article" date="2015" name="BMC Genomics">
        <title>Draft genome of a commonly misdiagnosed multidrug resistant pathogen Candida auris.</title>
        <authorList>
            <person name="Chatterjee S."/>
            <person name="Alampalli S.V."/>
            <person name="Nageshan R.K."/>
            <person name="Chettiar S.T."/>
            <person name="Joshi S."/>
            <person name="Tatu U.S."/>
        </authorList>
    </citation>
    <scope>NUCLEOTIDE SEQUENCE [LARGE SCALE GENOMIC DNA]</scope>
    <source>
        <strain evidence="2">6684</strain>
    </source>
</reference>
<dbReference type="AlphaFoldDB" id="A0A0L0P183"/>
<dbReference type="VEuPathDB" id="FungiDB:QG37_02708"/>
<sequence length="73" mass="8406">MLFGIWHRKGPGDARSIDVMPVVDLDSRSKVMSGVVCALDVIYWRLNMQVREVCLRYVHDEKSLINSTIELKD</sequence>